<keyword evidence="3" id="KW-1185">Reference proteome</keyword>
<keyword evidence="1" id="KW-0812">Transmembrane</keyword>
<keyword evidence="1" id="KW-0472">Membrane</keyword>
<comment type="caution">
    <text evidence="2">The sequence shown here is derived from an EMBL/GenBank/DDBJ whole genome shotgun (WGS) entry which is preliminary data.</text>
</comment>
<accession>A0ABW6WW95</accession>
<organism evidence="2 3">
    <name type="scientific">Paractinoplanes globisporus</name>
    <dbReference type="NCBI Taxonomy" id="113565"/>
    <lineage>
        <taxon>Bacteria</taxon>
        <taxon>Bacillati</taxon>
        <taxon>Actinomycetota</taxon>
        <taxon>Actinomycetes</taxon>
        <taxon>Micromonosporales</taxon>
        <taxon>Micromonosporaceae</taxon>
        <taxon>Paractinoplanes</taxon>
    </lineage>
</organism>
<proteinExistence type="predicted"/>
<evidence type="ECO:0000256" key="1">
    <source>
        <dbReference type="SAM" id="Phobius"/>
    </source>
</evidence>
<feature type="transmembrane region" description="Helical" evidence="1">
    <location>
        <begin position="98"/>
        <end position="117"/>
    </location>
</feature>
<feature type="transmembrane region" description="Helical" evidence="1">
    <location>
        <begin position="259"/>
        <end position="281"/>
    </location>
</feature>
<sequence length="284" mass="30690">MSWTEGEYELLTVDGRGRGRSARWRVTVRPDTPGVIRREVQVNGEGWDAEREGWAPEPRIWPTWSPSLGEDSGAGAPLQGVHDYWSEADDRLRDSAKWLAAVIGASLGALVGTSPLADIWTHRPPGKALWFGAAGIVCLGVTLALVLRVIRPTSVSFADVQNAEYGALHKWRGVVEAQQDLYLPAGVKCLTSLRQSMIIEEVTLVALANASAGSPAPDETRTITLAQAARAARLKELRDAAARVATIGEFYRVRQNSTLATWVGLIFGVAGTILVVAAFAWPRG</sequence>
<feature type="transmembrane region" description="Helical" evidence="1">
    <location>
        <begin position="129"/>
        <end position="147"/>
    </location>
</feature>
<evidence type="ECO:0000313" key="2">
    <source>
        <dbReference type="EMBL" id="MFF5297529.1"/>
    </source>
</evidence>
<name>A0ABW6WW95_9ACTN</name>
<reference evidence="2 3" key="1">
    <citation type="submission" date="2024-10" db="EMBL/GenBank/DDBJ databases">
        <title>The Natural Products Discovery Center: Release of the First 8490 Sequenced Strains for Exploring Actinobacteria Biosynthetic Diversity.</title>
        <authorList>
            <person name="Kalkreuter E."/>
            <person name="Kautsar S.A."/>
            <person name="Yang D."/>
            <person name="Bader C.D."/>
            <person name="Teijaro C.N."/>
            <person name="Fluegel L."/>
            <person name="Davis C.M."/>
            <person name="Simpson J.R."/>
            <person name="Lauterbach L."/>
            <person name="Steele A.D."/>
            <person name="Gui C."/>
            <person name="Meng S."/>
            <person name="Li G."/>
            <person name="Viehrig K."/>
            <person name="Ye F."/>
            <person name="Su P."/>
            <person name="Kiefer A.F."/>
            <person name="Nichols A."/>
            <person name="Cepeda A.J."/>
            <person name="Yan W."/>
            <person name="Fan B."/>
            <person name="Jiang Y."/>
            <person name="Adhikari A."/>
            <person name="Zheng C.-J."/>
            <person name="Schuster L."/>
            <person name="Cowan T.M."/>
            <person name="Smanski M.J."/>
            <person name="Chevrette M.G."/>
            <person name="De Carvalho L.P.S."/>
            <person name="Shen B."/>
        </authorList>
    </citation>
    <scope>NUCLEOTIDE SEQUENCE [LARGE SCALE GENOMIC DNA]</scope>
    <source>
        <strain evidence="2 3">NPDC000087</strain>
    </source>
</reference>
<evidence type="ECO:0000313" key="3">
    <source>
        <dbReference type="Proteomes" id="UP001602245"/>
    </source>
</evidence>
<dbReference type="Proteomes" id="UP001602245">
    <property type="component" value="Unassembled WGS sequence"/>
</dbReference>
<dbReference type="EMBL" id="JBIAZU010000012">
    <property type="protein sequence ID" value="MFF5297529.1"/>
    <property type="molecule type" value="Genomic_DNA"/>
</dbReference>
<protein>
    <submittedName>
        <fullName evidence="2">Uncharacterized protein</fullName>
    </submittedName>
</protein>
<keyword evidence="1" id="KW-1133">Transmembrane helix</keyword>
<dbReference type="RefSeq" id="WP_020513976.1">
    <property type="nucleotide sequence ID" value="NZ_JBIAZU010000012.1"/>
</dbReference>
<gene>
    <name evidence="2" type="ORF">ACFY35_49550</name>
</gene>